<gene>
    <name evidence="2" type="ORF">CAUJ_LOCUS5897</name>
</gene>
<keyword evidence="1" id="KW-0812">Transmembrane</keyword>
<feature type="transmembrane region" description="Helical" evidence="1">
    <location>
        <begin position="140"/>
        <end position="160"/>
    </location>
</feature>
<evidence type="ECO:0008006" key="4">
    <source>
        <dbReference type="Google" id="ProtNLM"/>
    </source>
</evidence>
<dbReference type="AlphaFoldDB" id="A0A8S1H5B1"/>
<reference evidence="2" key="1">
    <citation type="submission" date="2020-10" db="EMBL/GenBank/DDBJ databases">
        <authorList>
            <person name="Kikuchi T."/>
        </authorList>
    </citation>
    <scope>NUCLEOTIDE SEQUENCE</scope>
    <source>
        <strain evidence="2">NKZ352</strain>
    </source>
</reference>
<evidence type="ECO:0000256" key="1">
    <source>
        <dbReference type="SAM" id="Phobius"/>
    </source>
</evidence>
<feature type="transmembrane region" description="Helical" evidence="1">
    <location>
        <begin position="31"/>
        <end position="52"/>
    </location>
</feature>
<protein>
    <recommendedName>
        <fullName evidence="4">Acyltransferase 3 domain-containing protein</fullName>
    </recommendedName>
</protein>
<feature type="transmembrane region" description="Helical" evidence="1">
    <location>
        <begin position="181"/>
        <end position="208"/>
    </location>
</feature>
<keyword evidence="3" id="KW-1185">Reference proteome</keyword>
<dbReference type="InterPro" id="IPR052728">
    <property type="entry name" value="O2_lipid_transport_reg"/>
</dbReference>
<accession>A0A8S1H5B1</accession>
<name>A0A8S1H5B1_9PELO</name>
<dbReference type="PANTHER" id="PTHR11161">
    <property type="entry name" value="O-ACYLTRANSFERASE"/>
    <property type="match status" value="1"/>
</dbReference>
<organism evidence="2 3">
    <name type="scientific">Caenorhabditis auriculariae</name>
    <dbReference type="NCBI Taxonomy" id="2777116"/>
    <lineage>
        <taxon>Eukaryota</taxon>
        <taxon>Metazoa</taxon>
        <taxon>Ecdysozoa</taxon>
        <taxon>Nematoda</taxon>
        <taxon>Chromadorea</taxon>
        <taxon>Rhabditida</taxon>
        <taxon>Rhabditina</taxon>
        <taxon>Rhabditomorpha</taxon>
        <taxon>Rhabditoidea</taxon>
        <taxon>Rhabditidae</taxon>
        <taxon>Peloderinae</taxon>
        <taxon>Caenorhabditis</taxon>
    </lineage>
</organism>
<evidence type="ECO:0000313" key="3">
    <source>
        <dbReference type="Proteomes" id="UP000835052"/>
    </source>
</evidence>
<feature type="transmembrane region" description="Helical" evidence="1">
    <location>
        <begin position="100"/>
        <end position="120"/>
    </location>
</feature>
<dbReference type="PANTHER" id="PTHR11161:SF0">
    <property type="entry name" value="O-ACYLTRANSFERASE LIKE PROTEIN"/>
    <property type="match status" value="1"/>
</dbReference>
<dbReference type="EMBL" id="CAJGYM010000013">
    <property type="protein sequence ID" value="CAD6189978.1"/>
    <property type="molecule type" value="Genomic_DNA"/>
</dbReference>
<proteinExistence type="predicted"/>
<dbReference type="OrthoDB" id="207378at2759"/>
<feature type="transmembrane region" description="Helical" evidence="1">
    <location>
        <begin position="75"/>
        <end position="93"/>
    </location>
</feature>
<keyword evidence="1" id="KW-1133">Transmembrane helix</keyword>
<evidence type="ECO:0000313" key="2">
    <source>
        <dbReference type="EMBL" id="CAD6189978.1"/>
    </source>
</evidence>
<sequence>MLAPFTITNKVLYSAEGRDPEDYGMFRNKGILAIVAACVASVVTCYILIFQYDLPLQPFSHSSHQKFMSLLYTKPWIRCPPYFIGILTGYLLAKIGNRRILILIGWACAGIIGSASLYGIQNYNAGHHWSKFVRATYYNFHRIGWSLAVSWVIIANHLGWGGPINNFMSHPIWQPFGRLSYCAYIVHWMYLYFVIPVTLVAYFCAFFWSCYFEVPTLKLEKMLIEAIMKKLGAMRAKTSRQDKKENNWEISSNQPNLVEKL</sequence>
<keyword evidence="1" id="KW-0472">Membrane</keyword>
<dbReference type="Proteomes" id="UP000835052">
    <property type="component" value="Unassembled WGS sequence"/>
</dbReference>
<comment type="caution">
    <text evidence="2">The sequence shown here is derived from an EMBL/GenBank/DDBJ whole genome shotgun (WGS) entry which is preliminary data.</text>
</comment>